<evidence type="ECO:0000259" key="2">
    <source>
        <dbReference type="Pfam" id="PF12395"/>
    </source>
</evidence>
<dbReference type="InterPro" id="IPR022123">
    <property type="entry name" value="DUF3658"/>
</dbReference>
<keyword evidence="1" id="KW-0812">Transmembrane</keyword>
<feature type="domain" description="DUF3658" evidence="2">
    <location>
        <begin position="133"/>
        <end position="218"/>
    </location>
</feature>
<organism evidence="3">
    <name type="scientific">uncultured prokaryote</name>
    <dbReference type="NCBI Taxonomy" id="198431"/>
    <lineage>
        <taxon>unclassified sequences</taxon>
        <taxon>environmental samples</taxon>
    </lineage>
</organism>
<evidence type="ECO:0000313" key="3">
    <source>
        <dbReference type="EMBL" id="CRY94502.1"/>
    </source>
</evidence>
<reference evidence="3" key="1">
    <citation type="submission" date="2015-06" db="EMBL/GenBank/DDBJ databases">
        <authorList>
            <person name="Joergensen T."/>
        </authorList>
    </citation>
    <scope>NUCLEOTIDE SEQUENCE</scope>
    <source>
        <plasmid evidence="3">pRGRH0268</plasmid>
    </source>
</reference>
<feature type="transmembrane region" description="Helical" evidence="1">
    <location>
        <begin position="73"/>
        <end position="93"/>
    </location>
</feature>
<keyword evidence="3" id="KW-0614">Plasmid</keyword>
<evidence type="ECO:0000256" key="1">
    <source>
        <dbReference type="SAM" id="Phobius"/>
    </source>
</evidence>
<sequence>MDSERNVMNYLVFDRNLANSLRVIGIKQVYYCDRDYSVFHIENDENLLEYIRWEDFSDIASAEEVLLKDQLTILYSLCPAELCGLYAAVSFFYRKKIRIYISGPDVAYNQNVISYSDLFPLEIIESVEVNKVRLTEYQREKIYKKWNEIIQTQSNLRIWKNGKLQNVVDEYFDDDFKFIVRQKPKDDFANILPSIQLLLRGKYHFGINPRYIEWRCSKELG</sequence>
<keyword evidence="1" id="KW-0472">Membrane</keyword>
<dbReference type="Pfam" id="PF12395">
    <property type="entry name" value="DUF3658"/>
    <property type="match status" value="1"/>
</dbReference>
<dbReference type="EMBL" id="LN852940">
    <property type="protein sequence ID" value="CRY94502.1"/>
    <property type="molecule type" value="Genomic_DNA"/>
</dbReference>
<reference evidence="3" key="2">
    <citation type="submission" date="2015-07" db="EMBL/GenBank/DDBJ databases">
        <title>Plasmids, circular viruses and viroids from rat gut.</title>
        <authorList>
            <person name="Jorgensen T.J."/>
            <person name="Hansen M.A."/>
            <person name="Xu Z."/>
            <person name="Tabak M.A."/>
            <person name="Sorensen S.J."/>
            <person name="Hansen L.H."/>
        </authorList>
    </citation>
    <scope>NUCLEOTIDE SEQUENCE</scope>
    <source>
        <plasmid evidence="3">pRGRH0268</plasmid>
    </source>
</reference>
<keyword evidence="1" id="KW-1133">Transmembrane helix</keyword>
<proteinExistence type="predicted"/>
<geneLocation type="plasmid" evidence="3">
    <name>pRGRH0268</name>
</geneLocation>
<name>A0A0H5QEH7_9ZZZZ</name>
<dbReference type="AlphaFoldDB" id="A0A0H5QEH7"/>
<protein>
    <recommendedName>
        <fullName evidence="2">DUF3658 domain-containing protein</fullName>
    </recommendedName>
</protein>
<accession>A0A0H5QEH7</accession>